<dbReference type="SMART" id="SM00409">
    <property type="entry name" value="IG"/>
    <property type="match status" value="2"/>
</dbReference>
<evidence type="ECO:0000256" key="1">
    <source>
        <dbReference type="ARBA" id="ARBA00004496"/>
    </source>
</evidence>
<dbReference type="CDD" id="cd00063">
    <property type="entry name" value="FN3"/>
    <property type="match status" value="1"/>
</dbReference>
<accession>A0A673JA59</accession>
<protein>
    <recommendedName>
        <fullName evidence="10">Obscurin, cytoskeletal calmodulin and titin-interacting RhoGEF b</fullName>
    </recommendedName>
</protein>
<dbReference type="PANTHER" id="PTHR13817:SF151">
    <property type="entry name" value="TITIN"/>
    <property type="match status" value="1"/>
</dbReference>
<keyword evidence="5" id="KW-0393">Immunoglobulin domain</keyword>
<dbReference type="Pfam" id="PF07679">
    <property type="entry name" value="I-set"/>
    <property type="match status" value="2"/>
</dbReference>
<dbReference type="AlphaFoldDB" id="A0A673JA59"/>
<dbReference type="GO" id="GO:0045214">
    <property type="term" value="P:sarcomere organization"/>
    <property type="evidence" value="ECO:0007669"/>
    <property type="project" value="TreeGrafter"/>
</dbReference>
<dbReference type="InterPro" id="IPR013783">
    <property type="entry name" value="Ig-like_fold"/>
</dbReference>
<feature type="domain" description="Ig-like" evidence="6">
    <location>
        <begin position="4"/>
        <end position="89"/>
    </location>
</feature>
<dbReference type="InterPro" id="IPR036179">
    <property type="entry name" value="Ig-like_dom_sf"/>
</dbReference>
<proteinExistence type="inferred from homology"/>
<dbReference type="InterPro" id="IPR003599">
    <property type="entry name" value="Ig_sub"/>
</dbReference>
<dbReference type="SUPFAM" id="SSF48726">
    <property type="entry name" value="Immunoglobulin"/>
    <property type="match status" value="2"/>
</dbReference>
<dbReference type="Ensembl" id="ENSSRHT00000052071.1">
    <property type="protein sequence ID" value="ENSSRHP00000050643.1"/>
    <property type="gene ID" value="ENSSRHG00000025507.1"/>
</dbReference>
<dbReference type="PRINTS" id="PR00014">
    <property type="entry name" value="FNTYPEIII"/>
</dbReference>
<evidence type="ECO:0000259" key="7">
    <source>
        <dbReference type="PROSITE" id="PS50853"/>
    </source>
</evidence>
<comment type="similarity">
    <text evidence="2">Belongs to the protein kinase superfamily. CAMK Ser/Thr protein kinase family.</text>
</comment>
<dbReference type="FunFam" id="2.60.40.10:FF:000147">
    <property type="entry name" value="Myosin light chain kinase"/>
    <property type="match status" value="1"/>
</dbReference>
<evidence type="ECO:0000256" key="2">
    <source>
        <dbReference type="ARBA" id="ARBA00006692"/>
    </source>
</evidence>
<evidence type="ECO:0000256" key="3">
    <source>
        <dbReference type="ARBA" id="ARBA00022490"/>
    </source>
</evidence>
<evidence type="ECO:0000256" key="4">
    <source>
        <dbReference type="ARBA" id="ARBA00022737"/>
    </source>
</evidence>
<dbReference type="PANTHER" id="PTHR13817">
    <property type="entry name" value="TITIN"/>
    <property type="match status" value="1"/>
</dbReference>
<feature type="domain" description="Ig-like" evidence="6">
    <location>
        <begin position="90"/>
        <end position="184"/>
    </location>
</feature>
<dbReference type="InterPro" id="IPR013098">
    <property type="entry name" value="Ig_I-set"/>
</dbReference>
<dbReference type="FunFam" id="2.60.40.10:FF:001399">
    <property type="entry name" value="Titin a"/>
    <property type="match status" value="1"/>
</dbReference>
<dbReference type="InterPro" id="IPR050964">
    <property type="entry name" value="Striated_Muscle_Regulatory"/>
</dbReference>
<dbReference type="InterPro" id="IPR003961">
    <property type="entry name" value="FN3_dom"/>
</dbReference>
<keyword evidence="4" id="KW-0677">Repeat</keyword>
<dbReference type="Gene3D" id="2.60.40.10">
    <property type="entry name" value="Immunoglobulins"/>
    <property type="match status" value="3"/>
</dbReference>
<keyword evidence="9" id="KW-1185">Reference proteome</keyword>
<dbReference type="PROSITE" id="PS50835">
    <property type="entry name" value="IG_LIKE"/>
    <property type="match status" value="2"/>
</dbReference>
<evidence type="ECO:0000313" key="8">
    <source>
        <dbReference type="Ensembl" id="ENSSRHP00000050643.1"/>
    </source>
</evidence>
<dbReference type="InterPro" id="IPR007110">
    <property type="entry name" value="Ig-like_dom"/>
</dbReference>
<sequence length="280" mass="30854">VTTDEIHQTVYSVKGLTEGSNATFVCKITGQPKPVIKWFKRGKEIQADGTKIKIQEFKGGYHQLVIADCDTEDSTVYQIRATNQGGSISATVSLDVESKLSMDEVTAKLGQTATLKCQIIGRPIPEIKWYKGGKEIKEGRKYAATSDGRNHTLTISTDQQEDEGLYTCKAVNEAGECETSGTLVLEAAPQFPVPLKDKFFATCGSTVRSMITNYIVEKREDKEGAEWELVSSSITGTSCRIPNLVENEGYFFRVSAQNRYGNSESLETPSAILIKSQLRK</sequence>
<evidence type="ECO:0000256" key="5">
    <source>
        <dbReference type="ARBA" id="ARBA00023319"/>
    </source>
</evidence>
<dbReference type="SMART" id="SM00408">
    <property type="entry name" value="IGc2"/>
    <property type="match status" value="2"/>
</dbReference>
<reference evidence="8" key="1">
    <citation type="submission" date="2025-08" db="UniProtKB">
        <authorList>
            <consortium name="Ensembl"/>
        </authorList>
    </citation>
    <scope>IDENTIFICATION</scope>
</reference>
<organism evidence="8 9">
    <name type="scientific">Sinocyclocheilus rhinocerous</name>
    <dbReference type="NCBI Taxonomy" id="307959"/>
    <lineage>
        <taxon>Eukaryota</taxon>
        <taxon>Metazoa</taxon>
        <taxon>Chordata</taxon>
        <taxon>Craniata</taxon>
        <taxon>Vertebrata</taxon>
        <taxon>Euteleostomi</taxon>
        <taxon>Actinopterygii</taxon>
        <taxon>Neopterygii</taxon>
        <taxon>Teleostei</taxon>
        <taxon>Ostariophysi</taxon>
        <taxon>Cypriniformes</taxon>
        <taxon>Cyprinidae</taxon>
        <taxon>Cyprininae</taxon>
        <taxon>Sinocyclocheilus</taxon>
    </lineage>
</organism>
<dbReference type="InterPro" id="IPR003598">
    <property type="entry name" value="Ig_sub2"/>
</dbReference>
<evidence type="ECO:0000313" key="9">
    <source>
        <dbReference type="Proteomes" id="UP000472270"/>
    </source>
</evidence>
<evidence type="ECO:0008006" key="10">
    <source>
        <dbReference type="Google" id="ProtNLM"/>
    </source>
</evidence>
<comment type="subcellular location">
    <subcellularLocation>
        <location evidence="1">Cytoplasm</location>
    </subcellularLocation>
</comment>
<dbReference type="Proteomes" id="UP000472270">
    <property type="component" value="Unassembled WGS sequence"/>
</dbReference>
<dbReference type="InterPro" id="IPR036116">
    <property type="entry name" value="FN3_sf"/>
</dbReference>
<reference evidence="8" key="2">
    <citation type="submission" date="2025-09" db="UniProtKB">
        <authorList>
            <consortium name="Ensembl"/>
        </authorList>
    </citation>
    <scope>IDENTIFICATION</scope>
</reference>
<evidence type="ECO:0000259" key="6">
    <source>
        <dbReference type="PROSITE" id="PS50835"/>
    </source>
</evidence>
<keyword evidence="3" id="KW-0963">Cytoplasm</keyword>
<dbReference type="GO" id="GO:0031430">
    <property type="term" value="C:M band"/>
    <property type="evidence" value="ECO:0007669"/>
    <property type="project" value="TreeGrafter"/>
</dbReference>
<name>A0A673JA59_9TELE</name>
<dbReference type="SUPFAM" id="SSF49265">
    <property type="entry name" value="Fibronectin type III"/>
    <property type="match status" value="1"/>
</dbReference>
<dbReference type="PROSITE" id="PS50853">
    <property type="entry name" value="FN3"/>
    <property type="match status" value="1"/>
</dbReference>
<dbReference type="Pfam" id="PF00041">
    <property type="entry name" value="fn3"/>
    <property type="match status" value="1"/>
</dbReference>
<feature type="domain" description="Fibronectin type-III" evidence="7">
    <location>
        <begin position="188"/>
        <end position="277"/>
    </location>
</feature>